<sequence>MPSRLVDLICGILKFRRMASSELNHGRIEGMQQYISDLIHWWLDKLDGLFAGGEAVESDRFENGNGNGKGSGEQSDARQDEAQANGVPGNQHVDVQQSPAGFRLQSPLSHQPTTYVPPRSTEPIPQPTFVVQEKEQVNSPVTATGLQYGAYLPTTVTRPSSSRSQAAALRKKKLAEQLRRRRKSELRYGPARFAINGVATLLPTHLIQTPGGPATPASTKTSTSLSTSISQQSETPAVINLSTIHPYLSSNRIRKYHSPFKNVVANSERFRQNISVYGLESMRNNARLSAIRNRLVSGMNGVPLSPFAESLSPAVPTHEVRRRALPAHMSDSQSVDELLRQLIKEGNASDFPSWKAIQERRKQRAKAIEELRRGPKIEVVTPLTAVQSKTVEECLRIHDTSRVLVSAFRIDITVRDIRTLGNRQWLNDNIIDFYLEMVTQRSRENPKLPKSFCFSTHFFTTLSGNRGYQGVARWGKRKQLMLSNTDYIFVPINVHNAHWCVSVINIKRRRFEYYDSLGGGSGNCFTHLREYIINECRTQSVPMDDIDGWDEYVSRDSPMQENGYDCGVFTCKTAEVLSRESPLSFSQKDMQILRQRMIFEILTKRLLT</sequence>
<protein>
    <submittedName>
        <fullName evidence="1">Uncharacterized protein</fullName>
    </submittedName>
</protein>
<name>A0ACC3TWJ5_9ASCO</name>
<accession>A0ACC3TWJ5</accession>
<dbReference type="Proteomes" id="UP001489719">
    <property type="component" value="Unassembled WGS sequence"/>
</dbReference>
<evidence type="ECO:0000313" key="2">
    <source>
        <dbReference type="Proteomes" id="UP001489719"/>
    </source>
</evidence>
<comment type="caution">
    <text evidence="1">The sequence shown here is derived from an EMBL/GenBank/DDBJ whole genome shotgun (WGS) entry which is preliminary data.</text>
</comment>
<reference evidence="2" key="1">
    <citation type="journal article" date="2024" name="Front. Bioeng. Biotechnol.">
        <title>Genome-scale model development and genomic sequencing of the oleaginous clade Lipomyces.</title>
        <authorList>
            <person name="Czajka J.J."/>
            <person name="Han Y."/>
            <person name="Kim J."/>
            <person name="Mondo S.J."/>
            <person name="Hofstad B.A."/>
            <person name="Robles A."/>
            <person name="Haridas S."/>
            <person name="Riley R."/>
            <person name="LaButti K."/>
            <person name="Pangilinan J."/>
            <person name="Andreopoulos W."/>
            <person name="Lipzen A."/>
            <person name="Yan J."/>
            <person name="Wang M."/>
            <person name="Ng V."/>
            <person name="Grigoriev I.V."/>
            <person name="Spatafora J.W."/>
            <person name="Magnuson J.K."/>
            <person name="Baker S.E."/>
            <person name="Pomraning K.R."/>
        </authorList>
    </citation>
    <scope>NUCLEOTIDE SEQUENCE [LARGE SCALE GENOMIC DNA]</scope>
    <source>
        <strain evidence="2">CBS 10300</strain>
    </source>
</reference>
<keyword evidence="2" id="KW-1185">Reference proteome</keyword>
<proteinExistence type="predicted"/>
<dbReference type="EMBL" id="MU970039">
    <property type="protein sequence ID" value="KAK9325573.1"/>
    <property type="molecule type" value="Genomic_DNA"/>
</dbReference>
<gene>
    <name evidence="1" type="ORF">V1517DRAFT_313704</name>
</gene>
<organism evidence="1 2">
    <name type="scientific">Lipomyces orientalis</name>
    <dbReference type="NCBI Taxonomy" id="1233043"/>
    <lineage>
        <taxon>Eukaryota</taxon>
        <taxon>Fungi</taxon>
        <taxon>Dikarya</taxon>
        <taxon>Ascomycota</taxon>
        <taxon>Saccharomycotina</taxon>
        <taxon>Lipomycetes</taxon>
        <taxon>Lipomycetales</taxon>
        <taxon>Lipomycetaceae</taxon>
        <taxon>Lipomyces</taxon>
    </lineage>
</organism>
<evidence type="ECO:0000313" key="1">
    <source>
        <dbReference type="EMBL" id="KAK9325573.1"/>
    </source>
</evidence>